<dbReference type="AlphaFoldDB" id="A0AAV1ZXU9"/>
<dbReference type="PANTHER" id="PTHR13395:SF6">
    <property type="entry name" value="SISTER CHROMATID COHESION PROTEIN DCC1"/>
    <property type="match status" value="1"/>
</dbReference>
<keyword evidence="3" id="KW-0235">DNA replication</keyword>
<dbReference type="GO" id="GO:0000785">
    <property type="term" value="C:chromatin"/>
    <property type="evidence" value="ECO:0007669"/>
    <property type="project" value="TreeGrafter"/>
</dbReference>
<gene>
    <name evidence="4" type="ORF">LARSCL_LOCUS8716</name>
</gene>
<dbReference type="GO" id="GO:0034088">
    <property type="term" value="P:maintenance of mitotic sister chromatid cohesion"/>
    <property type="evidence" value="ECO:0007669"/>
    <property type="project" value="TreeGrafter"/>
</dbReference>
<organism evidence="4 5">
    <name type="scientific">Larinioides sclopetarius</name>
    <dbReference type="NCBI Taxonomy" id="280406"/>
    <lineage>
        <taxon>Eukaryota</taxon>
        <taxon>Metazoa</taxon>
        <taxon>Ecdysozoa</taxon>
        <taxon>Arthropoda</taxon>
        <taxon>Chelicerata</taxon>
        <taxon>Arachnida</taxon>
        <taxon>Araneae</taxon>
        <taxon>Araneomorphae</taxon>
        <taxon>Entelegynae</taxon>
        <taxon>Araneoidea</taxon>
        <taxon>Araneidae</taxon>
        <taxon>Larinioides</taxon>
    </lineage>
</organism>
<accession>A0AAV1ZXU9</accession>
<dbReference type="GO" id="GO:0006260">
    <property type="term" value="P:DNA replication"/>
    <property type="evidence" value="ECO:0007669"/>
    <property type="project" value="UniProtKB-KW"/>
</dbReference>
<evidence type="ECO:0000313" key="5">
    <source>
        <dbReference type="Proteomes" id="UP001497382"/>
    </source>
</evidence>
<dbReference type="Proteomes" id="UP001497382">
    <property type="component" value="Unassembled WGS sequence"/>
</dbReference>
<evidence type="ECO:0000256" key="1">
    <source>
        <dbReference type="ARBA" id="ARBA00007017"/>
    </source>
</evidence>
<comment type="similarity">
    <text evidence="1">Belongs to the DCC1 family.</text>
</comment>
<name>A0AAV1ZXU9_9ARAC</name>
<evidence type="ECO:0000256" key="3">
    <source>
        <dbReference type="ARBA" id="ARBA00022705"/>
    </source>
</evidence>
<sequence>MAENGDLVEHGDLAYAKRKINLARLEESEISPVIQSLTLQEGQDDICLLQLNAEILSNISEGQVLTIRGDANDSAVICTKSSTYELKDAETSNSLLLLPDMFWPETCENGEMKVVPQTVNGIFHNYYELRSFKPSFKKLRSLLELKPYQGKEYEDPEDLNDKFTFEMLLDTIQASEEELKTELMQSQACLINGYVRVLEFDYKFSVFSSILDVIESRSIPLNKILKEPIIESLKDLEPKEILEECFSWFSEKTGEVDENGHEVFALKEDSICKLYAEVLLRSSGKFNLHDFLESWQRSVPEGMKCDLKQLRGLALTDLTGRPEVIFHFPSQNLPENIKERFELLFKVKKKWEFEEIVPYLEDRTYPGNDVKALLIKYTRESTKDGKKMYNSKW</sequence>
<evidence type="ECO:0000313" key="4">
    <source>
        <dbReference type="EMBL" id="CAL1276545.1"/>
    </source>
</evidence>
<dbReference type="Pfam" id="PF09724">
    <property type="entry name" value="Dcc1"/>
    <property type="match status" value="1"/>
</dbReference>
<protein>
    <recommendedName>
        <fullName evidence="2">Sister chromatid cohesion protein DCC1</fullName>
    </recommendedName>
</protein>
<dbReference type="GO" id="GO:0000775">
    <property type="term" value="C:chromosome, centromeric region"/>
    <property type="evidence" value="ECO:0007669"/>
    <property type="project" value="TreeGrafter"/>
</dbReference>
<comment type="caution">
    <text evidence="4">The sequence shown here is derived from an EMBL/GenBank/DDBJ whole genome shotgun (WGS) entry which is preliminary data.</text>
</comment>
<evidence type="ECO:0000256" key="2">
    <source>
        <dbReference type="ARBA" id="ARBA00017682"/>
    </source>
</evidence>
<proteinExistence type="inferred from homology"/>
<keyword evidence="5" id="KW-1185">Reference proteome</keyword>
<dbReference type="GO" id="GO:0031390">
    <property type="term" value="C:Ctf18 RFC-like complex"/>
    <property type="evidence" value="ECO:0007669"/>
    <property type="project" value="InterPro"/>
</dbReference>
<dbReference type="EMBL" id="CAXIEN010000094">
    <property type="protein sequence ID" value="CAL1276545.1"/>
    <property type="molecule type" value="Genomic_DNA"/>
</dbReference>
<reference evidence="4 5" key="1">
    <citation type="submission" date="2024-04" db="EMBL/GenBank/DDBJ databases">
        <authorList>
            <person name="Rising A."/>
            <person name="Reimegard J."/>
            <person name="Sonavane S."/>
            <person name="Akerstrom W."/>
            <person name="Nylinder S."/>
            <person name="Hedman E."/>
            <person name="Kallberg Y."/>
        </authorList>
    </citation>
    <scope>NUCLEOTIDE SEQUENCE [LARGE SCALE GENOMIC DNA]</scope>
</reference>
<dbReference type="InterPro" id="IPR019128">
    <property type="entry name" value="Dcc1"/>
</dbReference>
<dbReference type="PANTHER" id="PTHR13395">
    <property type="entry name" value="SISTER CHROMATID COHESION PROTEIN DCC1-RELATED"/>
    <property type="match status" value="1"/>
</dbReference>